<evidence type="ECO:0000256" key="3">
    <source>
        <dbReference type="ARBA" id="ARBA00022741"/>
    </source>
</evidence>
<comment type="similarity">
    <text evidence="1">Belongs to the ABC transporter superfamily.</text>
</comment>
<keyword evidence="7" id="KW-1185">Reference proteome</keyword>
<dbReference type="InterPro" id="IPR003593">
    <property type="entry name" value="AAA+_ATPase"/>
</dbReference>
<proteinExistence type="inferred from homology"/>
<evidence type="ECO:0000313" key="6">
    <source>
        <dbReference type="EMBL" id="GAA1704504.1"/>
    </source>
</evidence>
<dbReference type="InterPro" id="IPR050319">
    <property type="entry name" value="ABC_transp_ATP-bind"/>
</dbReference>
<organism evidence="6 7">
    <name type="scientific">Microbacterium sediminicola</name>
    <dbReference type="NCBI Taxonomy" id="415210"/>
    <lineage>
        <taxon>Bacteria</taxon>
        <taxon>Bacillati</taxon>
        <taxon>Actinomycetota</taxon>
        <taxon>Actinomycetes</taxon>
        <taxon>Micrococcales</taxon>
        <taxon>Microbacteriaceae</taxon>
        <taxon>Microbacterium</taxon>
    </lineage>
</organism>
<dbReference type="SUPFAM" id="SSF52540">
    <property type="entry name" value="P-loop containing nucleoside triphosphate hydrolases"/>
    <property type="match status" value="1"/>
</dbReference>
<gene>
    <name evidence="6" type="ORF">GCM10009808_23050</name>
</gene>
<protein>
    <submittedName>
        <fullName evidence="6">Dipeptide ABC transporter ATP-binding protein</fullName>
    </submittedName>
</protein>
<keyword evidence="4 6" id="KW-0067">ATP-binding</keyword>
<dbReference type="PROSITE" id="PS50893">
    <property type="entry name" value="ABC_TRANSPORTER_2"/>
    <property type="match status" value="1"/>
</dbReference>
<dbReference type="PANTHER" id="PTHR43776:SF7">
    <property type="entry name" value="D,D-DIPEPTIDE TRANSPORT ATP-BINDING PROTEIN DDPF-RELATED"/>
    <property type="match status" value="1"/>
</dbReference>
<evidence type="ECO:0000256" key="2">
    <source>
        <dbReference type="ARBA" id="ARBA00022448"/>
    </source>
</evidence>
<dbReference type="InterPro" id="IPR003439">
    <property type="entry name" value="ABC_transporter-like_ATP-bd"/>
</dbReference>
<evidence type="ECO:0000313" key="7">
    <source>
        <dbReference type="Proteomes" id="UP001501690"/>
    </source>
</evidence>
<evidence type="ECO:0000259" key="5">
    <source>
        <dbReference type="PROSITE" id="PS50893"/>
    </source>
</evidence>
<dbReference type="InterPro" id="IPR017871">
    <property type="entry name" value="ABC_transporter-like_CS"/>
</dbReference>
<dbReference type="Pfam" id="PF00005">
    <property type="entry name" value="ABC_tran"/>
    <property type="match status" value="1"/>
</dbReference>
<dbReference type="SMART" id="SM00382">
    <property type="entry name" value="AAA"/>
    <property type="match status" value="1"/>
</dbReference>
<keyword evidence="3" id="KW-0547">Nucleotide-binding</keyword>
<evidence type="ECO:0000256" key="1">
    <source>
        <dbReference type="ARBA" id="ARBA00005417"/>
    </source>
</evidence>
<dbReference type="InterPro" id="IPR013563">
    <property type="entry name" value="Oligopep_ABC_C"/>
</dbReference>
<dbReference type="RefSeq" id="WP_344072735.1">
    <property type="nucleotide sequence ID" value="NZ_BAAAPL010000002.1"/>
</dbReference>
<dbReference type="Pfam" id="PF08352">
    <property type="entry name" value="oligo_HPY"/>
    <property type="match status" value="1"/>
</dbReference>
<comment type="caution">
    <text evidence="6">The sequence shown here is derived from an EMBL/GenBank/DDBJ whole genome shotgun (WGS) entry which is preliminary data.</text>
</comment>
<dbReference type="CDD" id="cd03257">
    <property type="entry name" value="ABC_NikE_OppD_transporters"/>
    <property type="match status" value="1"/>
</dbReference>
<dbReference type="GO" id="GO:0005524">
    <property type="term" value="F:ATP binding"/>
    <property type="evidence" value="ECO:0007669"/>
    <property type="project" value="UniProtKB-KW"/>
</dbReference>
<sequence length="304" mass="33783">MSTTVTDAVGAPVFAHGADPLLRVENVSISYDAPQLFRRSKHKHVVTDVSFDIYPGETFGLVGESGSGKSTTGRAILRLLEPTTGRITFDGTDVTAFGRHTPLSYRRDVQAVFQDPSMSLNPRQPVSMAVTAALQRHGVSSRRERERRAAELFGHVGLTAAHLQRYPFELSGGQQQRVAIARSLALNPRLVVCDEALSALDLTTQNQILNLLVDLQIETGVSYLFIGHNLEMVRYISDRIAVMRLGEIVEMAEADQLFTHPQHPYTRRLLGATPAQHPAGREERRARRHEFRVIRDLGSDVAER</sequence>
<dbReference type="PROSITE" id="PS00211">
    <property type="entry name" value="ABC_TRANSPORTER_1"/>
    <property type="match status" value="1"/>
</dbReference>
<dbReference type="PANTHER" id="PTHR43776">
    <property type="entry name" value="TRANSPORT ATP-BINDING PROTEIN"/>
    <property type="match status" value="1"/>
</dbReference>
<dbReference type="EMBL" id="BAAAPL010000002">
    <property type="protein sequence ID" value="GAA1704504.1"/>
    <property type="molecule type" value="Genomic_DNA"/>
</dbReference>
<evidence type="ECO:0000256" key="4">
    <source>
        <dbReference type="ARBA" id="ARBA00022840"/>
    </source>
</evidence>
<dbReference type="Proteomes" id="UP001501690">
    <property type="component" value="Unassembled WGS sequence"/>
</dbReference>
<keyword evidence="2" id="KW-0813">Transport</keyword>
<feature type="domain" description="ABC transporter" evidence="5">
    <location>
        <begin position="22"/>
        <end position="270"/>
    </location>
</feature>
<accession>A0ABP4UIU9</accession>
<dbReference type="Gene3D" id="3.40.50.300">
    <property type="entry name" value="P-loop containing nucleotide triphosphate hydrolases"/>
    <property type="match status" value="1"/>
</dbReference>
<dbReference type="InterPro" id="IPR027417">
    <property type="entry name" value="P-loop_NTPase"/>
</dbReference>
<reference evidence="7" key="1">
    <citation type="journal article" date="2019" name="Int. J. Syst. Evol. Microbiol.">
        <title>The Global Catalogue of Microorganisms (GCM) 10K type strain sequencing project: providing services to taxonomists for standard genome sequencing and annotation.</title>
        <authorList>
            <consortium name="The Broad Institute Genomics Platform"/>
            <consortium name="The Broad Institute Genome Sequencing Center for Infectious Disease"/>
            <person name="Wu L."/>
            <person name="Ma J."/>
        </authorList>
    </citation>
    <scope>NUCLEOTIDE SEQUENCE [LARGE SCALE GENOMIC DNA]</scope>
    <source>
        <strain evidence="7">JCM 15577</strain>
    </source>
</reference>
<name>A0ABP4UIU9_9MICO</name>